<accession>A0A6I3M5I7</accession>
<evidence type="ECO:0000256" key="1">
    <source>
        <dbReference type="SAM" id="MobiDB-lite"/>
    </source>
</evidence>
<dbReference type="AlphaFoldDB" id="A0A6I3M5I7"/>
<evidence type="ECO:0000313" key="2">
    <source>
        <dbReference type="EMBL" id="MTH67382.1"/>
    </source>
</evidence>
<dbReference type="Proteomes" id="UP000433071">
    <property type="component" value="Unassembled WGS sequence"/>
</dbReference>
<sequence>MPVFGCTRCSNACALSHQRRAIRLTCMNETTLPSPVPSRPPESRAARGPNRRLVSATAPVARALAGRRWVPLWALIHHVGRRSGTRYETPVAVVPTTDAAIVMIGLPWGVATNWARNAVAADGASLRWRGREVGLVHPRIVPGAGAARLARAPFSAVLQRFPAAIVCDRA</sequence>
<gene>
    <name evidence="2" type="ORF">GJ743_03220</name>
</gene>
<comment type="caution">
    <text evidence="2">The sequence shown here is derived from an EMBL/GenBank/DDBJ whole genome shotgun (WGS) entry which is preliminary data.</text>
</comment>
<dbReference type="GO" id="GO:0016491">
    <property type="term" value="F:oxidoreductase activity"/>
    <property type="evidence" value="ECO:0007669"/>
    <property type="project" value="InterPro"/>
</dbReference>
<evidence type="ECO:0000313" key="3">
    <source>
        <dbReference type="Proteomes" id="UP000433071"/>
    </source>
</evidence>
<dbReference type="OrthoDB" id="3778270at2"/>
<dbReference type="NCBIfam" id="TIGR00026">
    <property type="entry name" value="hi_GC_TIGR00026"/>
    <property type="match status" value="1"/>
</dbReference>
<dbReference type="EMBL" id="WMLB01000010">
    <property type="protein sequence ID" value="MTH67382.1"/>
    <property type="molecule type" value="Genomic_DNA"/>
</dbReference>
<proteinExistence type="predicted"/>
<protein>
    <submittedName>
        <fullName evidence="2">Nitroreductase family deazaflavin-dependent oxidoreductase</fullName>
    </submittedName>
</protein>
<feature type="region of interest" description="Disordered" evidence="1">
    <location>
        <begin position="31"/>
        <end position="50"/>
    </location>
</feature>
<reference evidence="2 3" key="1">
    <citation type="submission" date="2019-11" db="EMBL/GenBank/DDBJ databases">
        <title>Agromyces kandeliae sp. nov., isolated from mangrove soil.</title>
        <authorList>
            <person name="Wang R."/>
        </authorList>
    </citation>
    <scope>NUCLEOTIDE SEQUENCE [LARGE SCALE GENOMIC DNA]</scope>
    <source>
        <strain evidence="2 3">JCM 11433</strain>
    </source>
</reference>
<dbReference type="Gene3D" id="2.30.110.10">
    <property type="entry name" value="Electron Transport, Fmn-binding Protein, Chain A"/>
    <property type="match status" value="1"/>
</dbReference>
<dbReference type="InterPro" id="IPR004378">
    <property type="entry name" value="F420H2_quin_Rdtase"/>
</dbReference>
<organism evidence="2 3">
    <name type="scientific">Agromyces bracchium</name>
    <dbReference type="NCBI Taxonomy" id="88376"/>
    <lineage>
        <taxon>Bacteria</taxon>
        <taxon>Bacillati</taxon>
        <taxon>Actinomycetota</taxon>
        <taxon>Actinomycetes</taxon>
        <taxon>Micrococcales</taxon>
        <taxon>Microbacteriaceae</taxon>
        <taxon>Agromyces</taxon>
    </lineage>
</organism>
<dbReference type="InterPro" id="IPR012349">
    <property type="entry name" value="Split_barrel_FMN-bd"/>
</dbReference>
<keyword evidence="3" id="KW-1185">Reference proteome</keyword>
<name>A0A6I3M5I7_9MICO</name>